<feature type="non-terminal residue" evidence="2">
    <location>
        <position position="1"/>
    </location>
</feature>
<evidence type="ECO:0000313" key="2">
    <source>
        <dbReference type="EMBL" id="RKP16548.1"/>
    </source>
</evidence>
<protein>
    <recommendedName>
        <fullName evidence="1">TRAPPC10/Trs130 N-terminal domain-containing protein</fullName>
    </recommendedName>
</protein>
<name>A0A4P9YBL7_ROZAC</name>
<dbReference type="PANTHER" id="PTHR13251:SF3">
    <property type="entry name" value="TRAFFICKING PROTEIN PARTICLE COMPLEX SUBUNIT 10"/>
    <property type="match status" value="1"/>
</dbReference>
<dbReference type="Pfam" id="PF23036">
    <property type="entry name" value="TRAPPC10_1st"/>
    <property type="match status" value="1"/>
</dbReference>
<evidence type="ECO:0000313" key="3">
    <source>
        <dbReference type="Proteomes" id="UP000281549"/>
    </source>
</evidence>
<dbReference type="GO" id="GO:1990071">
    <property type="term" value="C:TRAPPII protein complex"/>
    <property type="evidence" value="ECO:0007669"/>
    <property type="project" value="InterPro"/>
</dbReference>
<feature type="non-terminal residue" evidence="2">
    <location>
        <position position="108"/>
    </location>
</feature>
<dbReference type="InterPro" id="IPR056913">
    <property type="entry name" value="TRAPPC10/Trs130_N"/>
</dbReference>
<dbReference type="PANTHER" id="PTHR13251">
    <property type="entry name" value="EPILEPSY HOLOPROSENCEPHALY CANDIDATE 1/TMEM1"/>
    <property type="match status" value="1"/>
</dbReference>
<reference evidence="3" key="1">
    <citation type="journal article" date="2018" name="Nat. Microbiol.">
        <title>Leveraging single-cell genomics to expand the fungal tree of life.</title>
        <authorList>
            <person name="Ahrendt S.R."/>
            <person name="Quandt C.A."/>
            <person name="Ciobanu D."/>
            <person name="Clum A."/>
            <person name="Salamov A."/>
            <person name="Andreopoulos B."/>
            <person name="Cheng J.F."/>
            <person name="Woyke T."/>
            <person name="Pelin A."/>
            <person name="Henrissat B."/>
            <person name="Reynolds N.K."/>
            <person name="Benny G.L."/>
            <person name="Smith M.E."/>
            <person name="James T.Y."/>
            <person name="Grigoriev I.V."/>
        </authorList>
    </citation>
    <scope>NUCLEOTIDE SEQUENCE [LARGE SCALE GENOMIC DNA]</scope>
    <source>
        <strain evidence="3">CSF55</strain>
    </source>
</reference>
<evidence type="ECO:0000259" key="1">
    <source>
        <dbReference type="Pfam" id="PF23036"/>
    </source>
</evidence>
<dbReference type="GO" id="GO:0006891">
    <property type="term" value="P:intra-Golgi vesicle-mediated transport"/>
    <property type="evidence" value="ECO:0007669"/>
    <property type="project" value="TreeGrafter"/>
</dbReference>
<dbReference type="GO" id="GO:0034498">
    <property type="term" value="P:early endosome to Golgi transport"/>
    <property type="evidence" value="ECO:0007669"/>
    <property type="project" value="TreeGrafter"/>
</dbReference>
<dbReference type="Proteomes" id="UP000281549">
    <property type="component" value="Unassembled WGS sequence"/>
</dbReference>
<dbReference type="GO" id="GO:0005829">
    <property type="term" value="C:cytosol"/>
    <property type="evidence" value="ECO:0007669"/>
    <property type="project" value="GOC"/>
</dbReference>
<accession>A0A4P9YBL7</accession>
<dbReference type="EMBL" id="ML006427">
    <property type="protein sequence ID" value="RKP16548.1"/>
    <property type="molecule type" value="Genomic_DNA"/>
</dbReference>
<dbReference type="InterPro" id="IPR045126">
    <property type="entry name" value="TRAPPC10/Trs130"/>
</dbReference>
<dbReference type="AlphaFoldDB" id="A0A4P9YBL7"/>
<proteinExistence type="predicted"/>
<feature type="domain" description="TRAPPC10/Trs130 N-terminal" evidence="1">
    <location>
        <begin position="3"/>
        <end position="108"/>
    </location>
</feature>
<sequence>FNLRFGVLDKLKSDFNDKRDRCVQIRQLELLDSEMWSEVMKRLSELILACFGFYIMNMEDEVKKIEAQKSLPGWNFCSYFSVKESMALNYISMKMFDESLIIYEELDA</sequence>
<gene>
    <name evidence="2" type="ORF">ROZALSC1DRAFT_7517</name>
</gene>
<organism evidence="2 3">
    <name type="scientific">Rozella allomycis (strain CSF55)</name>
    <dbReference type="NCBI Taxonomy" id="988480"/>
    <lineage>
        <taxon>Eukaryota</taxon>
        <taxon>Fungi</taxon>
        <taxon>Fungi incertae sedis</taxon>
        <taxon>Cryptomycota</taxon>
        <taxon>Cryptomycota incertae sedis</taxon>
        <taxon>Rozella</taxon>
    </lineage>
</organism>